<dbReference type="GO" id="GO:0003723">
    <property type="term" value="F:RNA binding"/>
    <property type="evidence" value="ECO:0007669"/>
    <property type="project" value="InterPro"/>
</dbReference>
<keyword evidence="2" id="KW-1185">Reference proteome</keyword>
<feature type="non-terminal residue" evidence="1">
    <location>
        <position position="1"/>
    </location>
</feature>
<sequence length="66" mass="7468">EEIKKICMQQSNKVDGKVQTDTTYLTGLIDVMGIDKTEENSYLMCDTKGPLLFIILHLRKPSTSCM</sequence>
<accession>A0A485N2Y2</accession>
<dbReference type="GO" id="GO:0005840">
    <property type="term" value="C:ribosome"/>
    <property type="evidence" value="ECO:0007669"/>
    <property type="project" value="UniProtKB-KW"/>
</dbReference>
<proteinExistence type="predicted"/>
<dbReference type="AlphaFoldDB" id="A0A485N2Y2"/>
<dbReference type="Proteomes" id="UP000386466">
    <property type="component" value="Unassembled WGS sequence"/>
</dbReference>
<dbReference type="EMBL" id="CAAGRJ010008856">
    <property type="protein sequence ID" value="VFV26594.1"/>
    <property type="molecule type" value="Genomic_DNA"/>
</dbReference>
<evidence type="ECO:0000313" key="2">
    <source>
        <dbReference type="Proteomes" id="UP000386466"/>
    </source>
</evidence>
<dbReference type="Gene3D" id="3.10.290.10">
    <property type="entry name" value="RNA-binding S4 domain"/>
    <property type="match status" value="1"/>
</dbReference>
<organism evidence="1 2">
    <name type="scientific">Lynx pardinus</name>
    <name type="common">Iberian lynx</name>
    <name type="synonym">Felis pardina</name>
    <dbReference type="NCBI Taxonomy" id="191816"/>
    <lineage>
        <taxon>Eukaryota</taxon>
        <taxon>Metazoa</taxon>
        <taxon>Chordata</taxon>
        <taxon>Craniata</taxon>
        <taxon>Vertebrata</taxon>
        <taxon>Euteleostomi</taxon>
        <taxon>Mammalia</taxon>
        <taxon>Eutheria</taxon>
        <taxon>Laurasiatheria</taxon>
        <taxon>Carnivora</taxon>
        <taxon>Feliformia</taxon>
        <taxon>Felidae</taxon>
        <taxon>Felinae</taxon>
        <taxon>Lynx</taxon>
    </lineage>
</organism>
<feature type="non-terminal residue" evidence="1">
    <location>
        <position position="66"/>
    </location>
</feature>
<dbReference type="InterPro" id="IPR036986">
    <property type="entry name" value="S4_RNA-bd_sf"/>
</dbReference>
<gene>
    <name evidence="1" type="ORF">LYPA_23C003501</name>
</gene>
<reference evidence="1 2" key="1">
    <citation type="submission" date="2019-01" db="EMBL/GenBank/DDBJ databases">
        <authorList>
            <person name="Alioto T."/>
            <person name="Alioto T."/>
        </authorList>
    </citation>
    <scope>NUCLEOTIDE SEQUENCE [LARGE SCALE GENOMIC DNA]</scope>
</reference>
<keyword evidence="1" id="KW-0687">Ribonucleoprotein</keyword>
<evidence type="ECO:0000313" key="1">
    <source>
        <dbReference type="EMBL" id="VFV26594.1"/>
    </source>
</evidence>
<keyword evidence="1" id="KW-0689">Ribosomal protein</keyword>
<protein>
    <submittedName>
        <fullName evidence="1">Ribosomal protein x-linked</fullName>
    </submittedName>
</protein>
<name>A0A485N2Y2_LYNPA</name>